<evidence type="ECO:0000313" key="5">
    <source>
        <dbReference type="Proteomes" id="UP000093795"/>
    </source>
</evidence>
<proteinExistence type="predicted"/>
<dbReference type="InterPro" id="IPR050109">
    <property type="entry name" value="HTH-type_TetR-like_transc_reg"/>
</dbReference>
<dbReference type="Proteomes" id="UP000093795">
    <property type="component" value="Unassembled WGS sequence"/>
</dbReference>
<accession>A0A1A3BD15</accession>
<dbReference type="AlphaFoldDB" id="A0A1A3BD15"/>
<dbReference type="GO" id="GO:0000976">
    <property type="term" value="F:transcription cis-regulatory region binding"/>
    <property type="evidence" value="ECO:0007669"/>
    <property type="project" value="TreeGrafter"/>
</dbReference>
<evidence type="ECO:0000256" key="2">
    <source>
        <dbReference type="PROSITE-ProRule" id="PRU00335"/>
    </source>
</evidence>
<dbReference type="PANTHER" id="PTHR30055">
    <property type="entry name" value="HTH-TYPE TRANSCRIPTIONAL REGULATOR RUTR"/>
    <property type="match status" value="1"/>
</dbReference>
<dbReference type="Pfam" id="PF00440">
    <property type="entry name" value="TetR_N"/>
    <property type="match status" value="1"/>
</dbReference>
<dbReference type="InterPro" id="IPR001647">
    <property type="entry name" value="HTH_TetR"/>
</dbReference>
<dbReference type="Gene3D" id="1.10.10.60">
    <property type="entry name" value="Homeodomain-like"/>
    <property type="match status" value="1"/>
</dbReference>
<dbReference type="EMBL" id="LZKQ01000330">
    <property type="protein sequence ID" value="OBI72879.1"/>
    <property type="molecule type" value="Genomic_DNA"/>
</dbReference>
<dbReference type="InterPro" id="IPR009057">
    <property type="entry name" value="Homeodomain-like_sf"/>
</dbReference>
<dbReference type="eggNOG" id="COG1309">
    <property type="taxonomic scope" value="Bacteria"/>
</dbReference>
<name>A0A1A3BD15_MYCAS</name>
<organism evidence="4 5">
    <name type="scientific">Mycobacterium asiaticum</name>
    <dbReference type="NCBI Taxonomy" id="1790"/>
    <lineage>
        <taxon>Bacteria</taxon>
        <taxon>Bacillati</taxon>
        <taxon>Actinomycetota</taxon>
        <taxon>Actinomycetes</taxon>
        <taxon>Mycobacteriales</taxon>
        <taxon>Mycobacteriaceae</taxon>
        <taxon>Mycobacterium</taxon>
    </lineage>
</organism>
<dbReference type="PANTHER" id="PTHR30055:SF187">
    <property type="entry name" value="TRANSCRIPTIONAL REGULATORY PROTEIN"/>
    <property type="match status" value="1"/>
</dbReference>
<protein>
    <submittedName>
        <fullName evidence="4">TetR family transcriptional regulator</fullName>
    </submittedName>
</protein>
<comment type="caution">
    <text evidence="4">The sequence shown here is derived from an EMBL/GenBank/DDBJ whole genome shotgun (WGS) entry which is preliminary data.</text>
</comment>
<feature type="domain" description="HTH tetR-type" evidence="3">
    <location>
        <begin position="14"/>
        <end position="74"/>
    </location>
</feature>
<sequence length="201" mass="22072">MTAVAGETVLAEPDPFRRRLLDGLDASICERGYRATTVADIVRHARTSKRTFYDRFASKEECFLELLRLEIDIMAADIRDAVDPEADWQVQIRQAVEGYVGSIESRPAIALSWIRELPYLGDVARPVQRQGLDLLTSLLIDLSGSPGFRRVNLPPLSVPLAVILLGGLRELVALAVEDGRSTRDIVEPAVDAAIALLGPRA</sequence>
<gene>
    <name evidence="4" type="ORF">A9X01_07405</name>
</gene>
<dbReference type="STRING" id="1790.A5645_00585"/>
<dbReference type="OrthoDB" id="5242485at2"/>
<dbReference type="Gene3D" id="1.10.357.10">
    <property type="entry name" value="Tetracycline Repressor, domain 2"/>
    <property type="match status" value="1"/>
</dbReference>
<evidence type="ECO:0000313" key="4">
    <source>
        <dbReference type="EMBL" id="OBI72879.1"/>
    </source>
</evidence>
<evidence type="ECO:0000256" key="1">
    <source>
        <dbReference type="ARBA" id="ARBA00023125"/>
    </source>
</evidence>
<reference evidence="4 5" key="1">
    <citation type="submission" date="2016-06" db="EMBL/GenBank/DDBJ databases">
        <authorList>
            <person name="Kjaerup R.B."/>
            <person name="Dalgaard T.S."/>
            <person name="Juul-Madsen H.R."/>
        </authorList>
    </citation>
    <scope>NUCLEOTIDE SEQUENCE [LARGE SCALE GENOMIC DNA]</scope>
    <source>
        <strain evidence="4 5">1081914.2</strain>
    </source>
</reference>
<evidence type="ECO:0000259" key="3">
    <source>
        <dbReference type="PROSITE" id="PS50977"/>
    </source>
</evidence>
<dbReference type="PROSITE" id="PS50977">
    <property type="entry name" value="HTH_TETR_2"/>
    <property type="match status" value="1"/>
</dbReference>
<keyword evidence="1 2" id="KW-0238">DNA-binding</keyword>
<dbReference type="GO" id="GO:0003700">
    <property type="term" value="F:DNA-binding transcription factor activity"/>
    <property type="evidence" value="ECO:0007669"/>
    <property type="project" value="TreeGrafter"/>
</dbReference>
<feature type="DNA-binding region" description="H-T-H motif" evidence="2">
    <location>
        <begin position="37"/>
        <end position="56"/>
    </location>
</feature>
<dbReference type="RefSeq" id="WP_065123714.1">
    <property type="nucleotide sequence ID" value="NZ_LZKQ01000330.1"/>
</dbReference>
<dbReference type="SUPFAM" id="SSF46689">
    <property type="entry name" value="Homeodomain-like"/>
    <property type="match status" value="1"/>
</dbReference>